<dbReference type="GO" id="GO:0004497">
    <property type="term" value="F:monooxygenase activity"/>
    <property type="evidence" value="ECO:0007669"/>
    <property type="project" value="UniProtKB-KW"/>
</dbReference>
<accession>A0A6J5WH92</accession>
<dbReference type="Gene3D" id="3.50.50.60">
    <property type="entry name" value="FAD/NAD(P)-binding domain"/>
    <property type="match status" value="2"/>
</dbReference>
<feature type="domain" description="FAD-binding" evidence="4">
    <location>
        <begin position="10"/>
        <end position="170"/>
    </location>
</feature>
<evidence type="ECO:0000256" key="3">
    <source>
        <dbReference type="ARBA" id="ARBA00024018"/>
    </source>
</evidence>
<keyword evidence="1" id="KW-0560">Oxidoreductase</keyword>
<keyword evidence="6" id="KW-1185">Reference proteome</keyword>
<organism evidence="5 6">
    <name type="scientific">Prunus armeniaca</name>
    <name type="common">Apricot</name>
    <name type="synonym">Armeniaca vulgaris</name>
    <dbReference type="NCBI Taxonomy" id="36596"/>
    <lineage>
        <taxon>Eukaryota</taxon>
        <taxon>Viridiplantae</taxon>
        <taxon>Streptophyta</taxon>
        <taxon>Embryophyta</taxon>
        <taxon>Tracheophyta</taxon>
        <taxon>Spermatophyta</taxon>
        <taxon>Magnoliopsida</taxon>
        <taxon>eudicotyledons</taxon>
        <taxon>Gunneridae</taxon>
        <taxon>Pentapetalae</taxon>
        <taxon>rosids</taxon>
        <taxon>fabids</taxon>
        <taxon>Rosales</taxon>
        <taxon>Rosaceae</taxon>
        <taxon>Amygdaloideae</taxon>
        <taxon>Amygdaleae</taxon>
        <taxon>Prunus</taxon>
    </lineage>
</organism>
<evidence type="ECO:0000313" key="5">
    <source>
        <dbReference type="EMBL" id="CAB4298734.1"/>
    </source>
</evidence>
<evidence type="ECO:0000256" key="2">
    <source>
        <dbReference type="ARBA" id="ARBA00023033"/>
    </source>
</evidence>
<evidence type="ECO:0000259" key="4">
    <source>
        <dbReference type="Pfam" id="PF01494"/>
    </source>
</evidence>
<dbReference type="PANTHER" id="PTHR45934">
    <property type="entry name" value="FAD/NAD(P)-BINDING OXIDOREDUCTASE FAMILY PROTEIN"/>
    <property type="match status" value="1"/>
</dbReference>
<reference evidence="6" key="1">
    <citation type="journal article" date="2020" name="Genome Biol.">
        <title>Gamete binning: chromosome-level and haplotype-resolved genome assembly enabled by high-throughput single-cell sequencing of gamete genomes.</title>
        <authorList>
            <person name="Campoy J.A."/>
            <person name="Sun H."/>
            <person name="Goel M."/>
            <person name="Jiao W.-B."/>
            <person name="Folz-Donahue K."/>
            <person name="Wang N."/>
            <person name="Rubio M."/>
            <person name="Liu C."/>
            <person name="Kukat C."/>
            <person name="Ruiz D."/>
            <person name="Huettel B."/>
            <person name="Schneeberger K."/>
        </authorList>
    </citation>
    <scope>NUCLEOTIDE SEQUENCE [LARGE SCALE GENOMIC DNA]</scope>
    <source>
        <strain evidence="6">cv. Rojo Pasion</strain>
    </source>
</reference>
<gene>
    <name evidence="5" type="ORF">ORAREDHAP_LOCUS11429</name>
</gene>
<dbReference type="InterPro" id="IPR036188">
    <property type="entry name" value="FAD/NAD-bd_sf"/>
</dbReference>
<dbReference type="Pfam" id="PF01494">
    <property type="entry name" value="FAD_binding_3"/>
    <property type="match status" value="1"/>
</dbReference>
<dbReference type="OrthoDB" id="47494at2759"/>
<dbReference type="InterPro" id="IPR044560">
    <property type="entry name" value="MOase"/>
</dbReference>
<dbReference type="EMBL" id="CAEKKB010000002">
    <property type="protein sequence ID" value="CAB4298734.1"/>
    <property type="molecule type" value="Genomic_DNA"/>
</dbReference>
<dbReference type="PRINTS" id="PR00420">
    <property type="entry name" value="RNGMNOXGNASE"/>
</dbReference>
<evidence type="ECO:0000256" key="1">
    <source>
        <dbReference type="ARBA" id="ARBA00023002"/>
    </source>
</evidence>
<dbReference type="GO" id="GO:0071949">
    <property type="term" value="F:FAD binding"/>
    <property type="evidence" value="ECO:0007669"/>
    <property type="project" value="InterPro"/>
</dbReference>
<sequence length="427" mass="47210">MEIGDTKENIVIVGGGICGLATALALHRKGIRSVVLERSNALRATGAAIIVHPNGWRALDQLGVASHLRETAIPILAGQFHSLNNDELKEIPVGKEELRCLKRTDLVDILANSLPRNTLHFGCEVLSIKLDPITSSPVLQLQGGRLLNAKVVIVCDGVNSAISNMMGVRAKKIFTISVIRGFTSYPNGHELGSQFRITKKDDYSGGTAANDRKPSLLEVLAGDAMHAMGPFLAQGGSACLEDAIVLARCLARATHIDRNARGTKMQVEEAFDEYLKERKMRILRLSLQMYLIGEMLHASSQFVKFICIILLAVLFSDSHGHTRYDCGREEVPLSGNGRSFPECKLFMIQLAGCNRCLLKSERVEVYYYGKRACALPQVTRCPNFILSNNGSQRNLLFVQTTFWRNTFNLRFPKHDLTDMRNLISGKS</sequence>
<dbReference type="AlphaFoldDB" id="A0A6J5WH92"/>
<dbReference type="PANTHER" id="PTHR45934:SF7">
    <property type="entry name" value="FAD_NAD(P)-BINDING OXIDOREDUCTASE FAMILY PROTEIN"/>
    <property type="match status" value="1"/>
</dbReference>
<protein>
    <recommendedName>
        <fullName evidence="4">FAD-binding domain-containing protein</fullName>
    </recommendedName>
</protein>
<dbReference type="SUPFAM" id="SSF51905">
    <property type="entry name" value="FAD/NAD(P)-binding domain"/>
    <property type="match status" value="1"/>
</dbReference>
<evidence type="ECO:0000313" key="6">
    <source>
        <dbReference type="Proteomes" id="UP000507245"/>
    </source>
</evidence>
<keyword evidence="2" id="KW-0503">Monooxygenase</keyword>
<comment type="similarity">
    <text evidence="3">Belongs to the 3-hydroxybenzoate 6-hydroxylase family.</text>
</comment>
<proteinExistence type="inferred from homology"/>
<dbReference type="InterPro" id="IPR002938">
    <property type="entry name" value="FAD-bd"/>
</dbReference>
<name>A0A6J5WH92_PRUAR</name>
<dbReference type="Proteomes" id="UP000507245">
    <property type="component" value="Unassembled WGS sequence"/>
</dbReference>